<dbReference type="EMBL" id="CP024091">
    <property type="protein sequence ID" value="ATP58146.1"/>
    <property type="molecule type" value="Genomic_DNA"/>
</dbReference>
<keyword evidence="2" id="KW-1185">Reference proteome</keyword>
<accession>A0A2D1U982</accession>
<dbReference type="OrthoDB" id="893223at2"/>
<dbReference type="AlphaFoldDB" id="A0A2D1U982"/>
<dbReference type="PROSITE" id="PS51257">
    <property type="entry name" value="PROKAR_LIPOPROTEIN"/>
    <property type="match status" value="1"/>
</dbReference>
<name>A0A2D1U982_9SPHI</name>
<proteinExistence type="predicted"/>
<evidence type="ECO:0000313" key="2">
    <source>
        <dbReference type="Proteomes" id="UP000223749"/>
    </source>
</evidence>
<protein>
    <submittedName>
        <fullName evidence="1">Uncharacterized protein</fullName>
    </submittedName>
</protein>
<organism evidence="1 2">
    <name type="scientific">Pedobacter ginsengisoli</name>
    <dbReference type="NCBI Taxonomy" id="363852"/>
    <lineage>
        <taxon>Bacteria</taxon>
        <taxon>Pseudomonadati</taxon>
        <taxon>Bacteroidota</taxon>
        <taxon>Sphingobacteriia</taxon>
        <taxon>Sphingobacteriales</taxon>
        <taxon>Sphingobacteriaceae</taxon>
        <taxon>Pedobacter</taxon>
    </lineage>
</organism>
<evidence type="ECO:0000313" key="1">
    <source>
        <dbReference type="EMBL" id="ATP58146.1"/>
    </source>
</evidence>
<dbReference type="RefSeq" id="WP_099440051.1">
    <property type="nucleotide sequence ID" value="NZ_CP024091.1"/>
</dbReference>
<dbReference type="Proteomes" id="UP000223749">
    <property type="component" value="Chromosome"/>
</dbReference>
<reference evidence="1 2" key="1">
    <citation type="submission" date="2017-10" db="EMBL/GenBank/DDBJ databases">
        <title>Whole genome of Pedobacter ginsengisoli T01R-27 isolated from tomato rhizosphere.</title>
        <authorList>
            <person name="Weon H.-Y."/>
            <person name="Lee S.A."/>
            <person name="Sang M.K."/>
            <person name="Song J."/>
        </authorList>
    </citation>
    <scope>NUCLEOTIDE SEQUENCE [LARGE SCALE GENOMIC DNA]</scope>
    <source>
        <strain evidence="1 2">T01R-27</strain>
    </source>
</reference>
<gene>
    <name evidence="1" type="ORF">CPT03_17580</name>
</gene>
<sequence length="149" mass="16284">MKNKISKLFIAVFATVVLFSSCKKNDPDHWLKDNITIVGKVPVVAGFTVKPPQTTNVAAGASVQLDLRYWSDEQIDKINLRSTVGANAQALVSTTPYQKAYSTVSRTDSLLLGYQVPGDLAKGTSIVMEVEVVNKNTLTKKQTLTLKIQ</sequence>
<dbReference type="KEGG" id="pgs:CPT03_17580"/>